<keyword evidence="2" id="KW-0812">Transmembrane</keyword>
<proteinExistence type="predicted"/>
<sequence length="117" mass="13607">MNRRTILVSIIVMFAVIGFVSLLVSQPQYLLKQFLFLVVFVGLIYALYQFMMKGKLNKKEQQAFLKAARKSKKRMQKKHHSHHSTSSQKRKPLRKRSHAHLTVIEGKKGKKKNRASS</sequence>
<dbReference type="RefSeq" id="WP_307255839.1">
    <property type="nucleotide sequence ID" value="NZ_JAUSUC010000002.1"/>
</dbReference>
<feature type="compositionally biased region" description="Basic residues" evidence="1">
    <location>
        <begin position="108"/>
        <end position="117"/>
    </location>
</feature>
<feature type="transmembrane region" description="Helical" evidence="2">
    <location>
        <begin position="7"/>
        <end position="24"/>
    </location>
</feature>
<gene>
    <name evidence="3" type="ORF">J2S13_000236</name>
</gene>
<dbReference type="EMBL" id="JAUSUC010000002">
    <property type="protein sequence ID" value="MDQ0213842.1"/>
    <property type="molecule type" value="Genomic_DNA"/>
</dbReference>
<evidence type="ECO:0000256" key="2">
    <source>
        <dbReference type="SAM" id="Phobius"/>
    </source>
</evidence>
<keyword evidence="2" id="KW-0472">Membrane</keyword>
<organism evidence="3 4">
    <name type="scientific">Oikeobacillus pervagus</name>
    <dbReference type="NCBI Taxonomy" id="1325931"/>
    <lineage>
        <taxon>Bacteria</taxon>
        <taxon>Bacillati</taxon>
        <taxon>Bacillota</taxon>
        <taxon>Bacilli</taxon>
        <taxon>Bacillales</taxon>
        <taxon>Bacillaceae</taxon>
        <taxon>Oikeobacillus</taxon>
    </lineage>
</organism>
<feature type="compositionally biased region" description="Basic residues" evidence="1">
    <location>
        <begin position="67"/>
        <end position="99"/>
    </location>
</feature>
<dbReference type="AlphaFoldDB" id="A0AAJ1WFE3"/>
<accession>A0AAJ1WFE3</accession>
<keyword evidence="4" id="KW-1185">Reference proteome</keyword>
<keyword evidence="2" id="KW-1133">Transmembrane helix</keyword>
<feature type="transmembrane region" description="Helical" evidence="2">
    <location>
        <begin position="30"/>
        <end position="48"/>
    </location>
</feature>
<name>A0AAJ1WFE3_9BACI</name>
<feature type="region of interest" description="Disordered" evidence="1">
    <location>
        <begin position="63"/>
        <end position="117"/>
    </location>
</feature>
<evidence type="ECO:0000313" key="3">
    <source>
        <dbReference type="EMBL" id="MDQ0213842.1"/>
    </source>
</evidence>
<dbReference type="NCBIfam" id="NF041554">
    <property type="entry name" value="SA1362_fam"/>
    <property type="match status" value="1"/>
</dbReference>
<protein>
    <submittedName>
        <fullName evidence="3">ABC-type nickel/cobalt efflux system permease component RcnA</fullName>
    </submittedName>
</protein>
<evidence type="ECO:0000256" key="1">
    <source>
        <dbReference type="SAM" id="MobiDB-lite"/>
    </source>
</evidence>
<dbReference type="Proteomes" id="UP001237207">
    <property type="component" value="Unassembled WGS sequence"/>
</dbReference>
<comment type="caution">
    <text evidence="3">The sequence shown here is derived from an EMBL/GenBank/DDBJ whole genome shotgun (WGS) entry which is preliminary data.</text>
</comment>
<dbReference type="InterPro" id="IPR048110">
    <property type="entry name" value="SA1362/YqhP-like"/>
</dbReference>
<reference evidence="3" key="1">
    <citation type="submission" date="2023-07" db="EMBL/GenBank/DDBJ databases">
        <title>Genomic Encyclopedia of Type Strains, Phase IV (KMG-IV): sequencing the most valuable type-strain genomes for metagenomic binning, comparative biology and taxonomic classification.</title>
        <authorList>
            <person name="Goeker M."/>
        </authorList>
    </citation>
    <scope>NUCLEOTIDE SEQUENCE</scope>
    <source>
        <strain evidence="3">DSM 23947</strain>
    </source>
</reference>
<evidence type="ECO:0000313" key="4">
    <source>
        <dbReference type="Proteomes" id="UP001237207"/>
    </source>
</evidence>